<gene>
    <name evidence="1" type="ORF">NCTC12229_01036</name>
</gene>
<evidence type="ECO:0000313" key="1">
    <source>
        <dbReference type="EMBL" id="SUA36615.1"/>
    </source>
</evidence>
<name>A0A378WIR8_9NEIS</name>
<dbReference type="EMBL" id="UGRS01000001">
    <property type="protein sequence ID" value="SUA36615.1"/>
    <property type="molecule type" value="Genomic_DNA"/>
</dbReference>
<dbReference type="Proteomes" id="UP000254055">
    <property type="component" value="Unassembled WGS sequence"/>
</dbReference>
<protein>
    <submittedName>
        <fullName evidence="1">Insertion element IS1016 transposase</fullName>
    </submittedName>
</protein>
<accession>A0A378WIR8</accession>
<evidence type="ECO:0000313" key="2">
    <source>
        <dbReference type="Proteomes" id="UP000254055"/>
    </source>
</evidence>
<organism evidence="1 2">
    <name type="scientific">Neisseria zoodegmatis</name>
    <dbReference type="NCBI Taxonomy" id="326523"/>
    <lineage>
        <taxon>Bacteria</taxon>
        <taxon>Pseudomonadati</taxon>
        <taxon>Pseudomonadota</taxon>
        <taxon>Betaproteobacteria</taxon>
        <taxon>Neisseriales</taxon>
        <taxon>Neisseriaceae</taxon>
        <taxon>Neisseria</taxon>
    </lineage>
</organism>
<sequence>MPDSVGCMDCLSSYDVPDIIVFCYHRINHNKSFAERQNHINDIENFWNQAKRILCKYSGINRKPFSLFLQECEFRFNGGISKQQLKILRL</sequence>
<proteinExistence type="predicted"/>
<reference evidence="1 2" key="1">
    <citation type="submission" date="2018-06" db="EMBL/GenBank/DDBJ databases">
        <authorList>
            <consortium name="Pathogen Informatics"/>
            <person name="Doyle S."/>
        </authorList>
    </citation>
    <scope>NUCLEOTIDE SEQUENCE [LARGE SCALE GENOMIC DNA]</scope>
    <source>
        <strain evidence="1 2">NCTC12229</strain>
    </source>
</reference>
<dbReference type="AlphaFoldDB" id="A0A378WIR8"/>